<keyword evidence="5" id="KW-0131">Cell cycle</keyword>
<dbReference type="PANTHER" id="PTHR12827:SF3">
    <property type="entry name" value="ANAPHASE-PROMOTING COMPLEX SUBUNIT 1"/>
    <property type="match status" value="1"/>
</dbReference>
<keyword evidence="11" id="KW-1185">Reference proteome</keyword>
<dbReference type="Pfam" id="PF20518">
    <property type="entry name" value="Apc1_MidN"/>
    <property type="match status" value="1"/>
</dbReference>
<sequence length="1927" mass="211999">MSRVSSLGLHSPTALPYCITEKLLPEQPSPDSYTWTTGLPHEELLVAGNAVVWSQGGVIRRVFRYDVEKEPVVHAVLTWFPSDDPLDAVGNVKETEEDAEGAGYVSGGSEGNKRKPDWSDDVKAKKRLNTWNSKTRSYATQLGSFPKARGLDGGVGGSGTTVEDAEEVVKSGRVRALVVFLKTQAFVYYLSGTMHVIHLPFEIQHAMPAPRGLILQRKHQIPPPPAPFATGNAFARRPPVAVKDFPSLFTLTDPLSEPGLVMITPNTPCTEGLLYISPFSEFDPTEQQDISPGKPNPHVPEVIFAVTHNHERSMVTIWQVRYVPQDKPVNPQRRTPSTSGTLSRRRSSFGPGTGATTPVTVASSSTLAGKSGRDSLGPSEISSLNVLGEDFETVGGRRSSRRVSSMMARADLSGNHESSHRFSDVSSSIGTSFGPPPVPQNTMLPEDQPVDELLNELNMGSLGIGMDEIGSYDGEGLKQEVLMNKLETFPSKLSETKGWGPDTSLRAFTLRDPPSVAAACIVGKETPGKKIVLFLMNRNEQSLLQITLNIRIHEAGPKSYARRSSTKFGVAAMGYSAVTVASQKRNDVRDAIRIQDGGMQKVLILTGDGKFVLYSPWGGTMDVSLPPTLARWNPSAVGEDGSRRGSRKKEWARTLSTTPATYCRLEYSDPGGRLTVVDGEGVSHRISMTLAPRETATRISLETLRIILGGSLGPAVGEGICAAWMIVAKWLHAISDPEASLVQNMKGLSPAEEWKALVVTVFLLGVPILPDPKPQTRRKSAFVRSTSMIAERDWEDLASHEGDWGSGPEFMRSTPWRWMADEQDDRATRQQNSPLKTRGALGPPSEGRLTNKFIIDCLQDARQFMKSPAGEEVEKNYFGSVGNLAEVRRTGLAVALVSLQLLREEWKLDIAMEGPARRLCPLLRQIAVWLGWSNWAQDYILEDVEMFGWAYDESRITVIEVPSEPFLPPDIYKWVTSCLKGLSPAPFMVLQDIIIPSNSLTPNTPSQRPRNPFSPPPAPASPTVQKAVFAKLTPRTRIVTALFTTIATPGATDVTIVEKMVELNFTLAGLQRLPEGIAIPLREAIARCQEQPPTTWGVQALDLVGRKDLRMLVEPAKRKREASGKWQSEPTHEATRDVHLICSTALDTDAIGSYDPMSEHDRQAVSRLLFKDDRRLFDAVKLLQSVKPSPVKCIPEPRWSEQETLDRYKDVAIRVAIRTLAVATGRGLLHFSARVPLLTERFPIPTFNLHTVIKPANTTVLADRPTFAEEKVSWAFFHAGVSAGVSISREAKEIDTSWIVFNKPAELTNRHAGFLLGLGLNGHLRNIAKWHAYNYLTPKHTMVSIGLLLGISASFLGTMDATITRLLSVHVTRLLPPGSADLNITPLTQTAGVMGIGLLYANTQHRRMSEVMLSEIEYVEEPDSCVPNDTLRDEGYRLAAGFSLGLINLGCGQDLRGLHDMRLVERLLAVAVGPKKVSIVHILDKASAGAIIALALVYMKTGNESVALKLDIPETAHLLEYVRPDLFLLRTVAKNIILWDRIQGTFDWIESNLRFFLRKRFMLNTIKRLDSEDLAFYNIMAGLCFSIALKYAGTCDHAVRDVLIHYLDQFIRLCGLAARNHDEKLTKTTIRNCQDLLALSAATVMAGTGDVTVFRRLRKLHGRIEQDVTFGSHLASHLAIGVLFLGNGSFTFGTSNIAVAALLCAFYPLFPTTVLDNKSHLQAFRHFWVLAVENRCIIPRDAESFRPTQIPITIALKDGTEQQRIAPCLLPDLKTVSSVTTTSPEHWTVVLDFENSEAHRAGFDNCQSIFVHRRSAHATQSTVFQAALQALDDVENHKAPMEWVGKLSAFAGLDKAEKALIIREGERGGGECVDDRLELDYALRVGNSRSRLRGVAVVAARKEGEGGLWVADETVEALRAGVWVKGG</sequence>
<dbReference type="Pfam" id="PF12859">
    <property type="entry name" value="ANAPC1"/>
    <property type="match status" value="2"/>
</dbReference>
<feature type="domain" description="Anaphase-promoting complex subunit 1 middle" evidence="8">
    <location>
        <begin position="1056"/>
        <end position="1109"/>
    </location>
</feature>
<evidence type="ECO:0000313" key="11">
    <source>
        <dbReference type="Proteomes" id="UP000326924"/>
    </source>
</evidence>
<comment type="caution">
    <text evidence="10">The sequence shown here is derived from an EMBL/GenBank/DDBJ whole genome shotgun (WGS) entry which is preliminary data.</text>
</comment>
<evidence type="ECO:0000256" key="6">
    <source>
        <dbReference type="SAM" id="MobiDB-lite"/>
    </source>
</evidence>
<evidence type="ECO:0000259" key="7">
    <source>
        <dbReference type="Pfam" id="PF12859"/>
    </source>
</evidence>
<dbReference type="InterPro" id="IPR046794">
    <property type="entry name" value="Apc1_MidN"/>
</dbReference>
<dbReference type="FunCoup" id="A0A5J5EQ20">
    <property type="interactions" value="205"/>
</dbReference>
<feature type="region of interest" description="Disordered" evidence="6">
    <location>
        <begin position="1000"/>
        <end position="1022"/>
    </location>
</feature>
<dbReference type="GO" id="GO:0070979">
    <property type="term" value="P:protein K11-linked ubiquitination"/>
    <property type="evidence" value="ECO:0007669"/>
    <property type="project" value="TreeGrafter"/>
</dbReference>
<evidence type="ECO:0000256" key="3">
    <source>
        <dbReference type="ARBA" id="ARBA00022737"/>
    </source>
</evidence>
<evidence type="ECO:0000259" key="8">
    <source>
        <dbReference type="Pfam" id="PF20518"/>
    </source>
</evidence>
<feature type="domain" description="Anaphase-promoting complex subunit 1 N-terminal" evidence="7">
    <location>
        <begin position="240"/>
        <end position="760"/>
    </location>
</feature>
<dbReference type="GO" id="GO:0031145">
    <property type="term" value="P:anaphase-promoting complex-dependent catabolic process"/>
    <property type="evidence" value="ECO:0007669"/>
    <property type="project" value="TreeGrafter"/>
</dbReference>
<dbReference type="GO" id="GO:0060090">
    <property type="term" value="F:molecular adaptor activity"/>
    <property type="evidence" value="ECO:0007669"/>
    <property type="project" value="TreeGrafter"/>
</dbReference>
<dbReference type="InterPro" id="IPR048971">
    <property type="entry name" value="Apc1_3rd"/>
</dbReference>
<feature type="region of interest" description="Disordered" evidence="6">
    <location>
        <begin position="326"/>
        <end position="381"/>
    </location>
</feature>
<dbReference type="GO" id="GO:0005680">
    <property type="term" value="C:anaphase-promoting complex"/>
    <property type="evidence" value="ECO:0007669"/>
    <property type="project" value="InterPro"/>
</dbReference>
<feature type="compositionally biased region" description="Basic and acidic residues" evidence="6">
    <location>
        <begin position="111"/>
        <end position="120"/>
    </location>
</feature>
<dbReference type="FunFam" id="1.25.10.10:FF:000400">
    <property type="entry name" value="20S cyclosome subunit (APC1/BimE), putative"/>
    <property type="match status" value="1"/>
</dbReference>
<comment type="similarity">
    <text evidence="1">Belongs to the APC1 family.</text>
</comment>
<dbReference type="Gene3D" id="1.25.10.10">
    <property type="entry name" value="Leucine-rich Repeat Variant"/>
    <property type="match status" value="2"/>
</dbReference>
<keyword evidence="2" id="KW-0132">Cell division</keyword>
<dbReference type="EMBL" id="VXIS01000169">
    <property type="protein sequence ID" value="KAA8899256.1"/>
    <property type="molecule type" value="Genomic_DNA"/>
</dbReference>
<feature type="domain" description="Anaphase-promoting complex subunit 1 beta-sandwich" evidence="9">
    <location>
        <begin position="1735"/>
        <end position="1814"/>
    </location>
</feature>
<feature type="compositionally biased region" description="Low complexity" evidence="6">
    <location>
        <begin position="333"/>
        <end position="366"/>
    </location>
</feature>
<accession>A0A5J5EQ20</accession>
<organism evidence="10 11">
    <name type="scientific">Sphaerosporella brunnea</name>
    <dbReference type="NCBI Taxonomy" id="1250544"/>
    <lineage>
        <taxon>Eukaryota</taxon>
        <taxon>Fungi</taxon>
        <taxon>Dikarya</taxon>
        <taxon>Ascomycota</taxon>
        <taxon>Pezizomycotina</taxon>
        <taxon>Pezizomycetes</taxon>
        <taxon>Pezizales</taxon>
        <taxon>Pyronemataceae</taxon>
        <taxon>Sphaerosporella</taxon>
    </lineage>
</organism>
<dbReference type="GO" id="GO:0007091">
    <property type="term" value="P:metaphase/anaphase transition of mitotic cell cycle"/>
    <property type="evidence" value="ECO:0007669"/>
    <property type="project" value="TreeGrafter"/>
</dbReference>
<proteinExistence type="inferred from homology"/>
<dbReference type="PANTHER" id="PTHR12827">
    <property type="entry name" value="MEIOTIC CHECKPOINT REGULATOR TSG24 FAMILY MEMBER"/>
    <property type="match status" value="1"/>
</dbReference>
<keyword evidence="4" id="KW-0498">Mitosis</keyword>
<evidence type="ECO:0000256" key="2">
    <source>
        <dbReference type="ARBA" id="ARBA00022618"/>
    </source>
</evidence>
<evidence type="ECO:0000259" key="9">
    <source>
        <dbReference type="Pfam" id="PF21282"/>
    </source>
</evidence>
<dbReference type="InterPro" id="IPR024990">
    <property type="entry name" value="Apc1"/>
</dbReference>
<dbReference type="GO" id="GO:0051301">
    <property type="term" value="P:cell division"/>
    <property type="evidence" value="ECO:0007669"/>
    <property type="project" value="UniProtKB-KW"/>
</dbReference>
<dbReference type="Pfam" id="PF21282">
    <property type="entry name" value="APC1_3rd"/>
    <property type="match status" value="1"/>
</dbReference>
<protein>
    <submittedName>
        <fullName evidence="10">Uncharacterized protein</fullName>
    </submittedName>
</protein>
<feature type="region of interest" description="Disordered" evidence="6">
    <location>
        <begin position="95"/>
        <end position="120"/>
    </location>
</feature>
<dbReference type="Proteomes" id="UP000326924">
    <property type="component" value="Unassembled WGS sequence"/>
</dbReference>
<feature type="domain" description="Anaphase-promoting complex subunit 1 N-terminal" evidence="7">
    <location>
        <begin position="29"/>
        <end position="235"/>
    </location>
</feature>
<evidence type="ECO:0000256" key="4">
    <source>
        <dbReference type="ARBA" id="ARBA00022776"/>
    </source>
</evidence>
<keyword evidence="3" id="KW-0677">Repeat</keyword>
<evidence type="ECO:0000256" key="1">
    <source>
        <dbReference type="ARBA" id="ARBA00010547"/>
    </source>
</evidence>
<feature type="region of interest" description="Disordered" evidence="6">
    <location>
        <begin position="823"/>
        <end position="842"/>
    </location>
</feature>
<dbReference type="InParanoid" id="A0A5J5EQ20"/>
<gene>
    <name evidence="10" type="ORF">FN846DRAFT_990300</name>
</gene>
<evidence type="ECO:0000256" key="5">
    <source>
        <dbReference type="ARBA" id="ARBA00023306"/>
    </source>
</evidence>
<name>A0A5J5EQ20_9PEZI</name>
<reference evidence="10 11" key="1">
    <citation type="submission" date="2019-09" db="EMBL/GenBank/DDBJ databases">
        <title>Draft genome of the ectomycorrhizal ascomycete Sphaerosporella brunnea.</title>
        <authorList>
            <consortium name="DOE Joint Genome Institute"/>
            <person name="Benucci G.M."/>
            <person name="Marozzi G."/>
            <person name="Antonielli L."/>
            <person name="Sanchez S."/>
            <person name="Marco P."/>
            <person name="Wang X."/>
            <person name="Falini L.B."/>
            <person name="Barry K."/>
            <person name="Haridas S."/>
            <person name="Lipzen A."/>
            <person name="Labutti K."/>
            <person name="Grigoriev I.V."/>
            <person name="Murat C."/>
            <person name="Martin F."/>
            <person name="Albertini E."/>
            <person name="Donnini D."/>
            <person name="Bonito G."/>
        </authorList>
    </citation>
    <scope>NUCLEOTIDE SEQUENCE [LARGE SCALE GENOMIC DNA]</scope>
    <source>
        <strain evidence="10 11">Sb_GMNB300</strain>
    </source>
</reference>
<dbReference type="InterPro" id="IPR011989">
    <property type="entry name" value="ARM-like"/>
</dbReference>
<dbReference type="OrthoDB" id="26401at2759"/>
<dbReference type="InterPro" id="IPR049255">
    <property type="entry name" value="Apc1_N"/>
</dbReference>
<evidence type="ECO:0000313" key="10">
    <source>
        <dbReference type="EMBL" id="KAA8899256.1"/>
    </source>
</evidence>
<dbReference type="FunFam" id="1.25.10.10:FF:000217">
    <property type="entry name" value="20S cyclosome subunit (APC1/BimE)"/>
    <property type="match status" value="1"/>
</dbReference>